<gene>
    <name evidence="1" type="ORF">IAC04_05615</name>
</gene>
<comment type="caution">
    <text evidence="1">The sequence shown here is derived from an EMBL/GenBank/DDBJ whole genome shotgun (WGS) entry which is preliminary data.</text>
</comment>
<organism evidence="1 2">
    <name type="scientific">Candidatus Coprenecus stercoravium</name>
    <dbReference type="NCBI Taxonomy" id="2840735"/>
    <lineage>
        <taxon>Bacteria</taxon>
        <taxon>Pseudomonadati</taxon>
        <taxon>Bacteroidota</taxon>
        <taxon>Bacteroidia</taxon>
        <taxon>Bacteroidales</taxon>
        <taxon>Rikenellaceae</taxon>
        <taxon>Rikenellaceae incertae sedis</taxon>
        <taxon>Candidatus Coprenecus</taxon>
    </lineage>
</organism>
<dbReference type="AlphaFoldDB" id="A0A9D2GPP5"/>
<proteinExistence type="predicted"/>
<sequence length="72" mass="8076">MEIGLNRLELIRTALLVLRDLLYITKDTPNEETALRVAHCCASVLDTDVSELSSLLEDISCRIATIKEMETL</sequence>
<name>A0A9D2GPP5_9BACT</name>
<dbReference type="EMBL" id="DXAW01000096">
    <property type="protein sequence ID" value="HIZ85947.1"/>
    <property type="molecule type" value="Genomic_DNA"/>
</dbReference>
<protein>
    <submittedName>
        <fullName evidence="1">Uncharacterized protein</fullName>
    </submittedName>
</protein>
<evidence type="ECO:0000313" key="1">
    <source>
        <dbReference type="EMBL" id="HIZ85947.1"/>
    </source>
</evidence>
<reference evidence="1" key="1">
    <citation type="journal article" date="2021" name="PeerJ">
        <title>Extensive microbial diversity within the chicken gut microbiome revealed by metagenomics and culture.</title>
        <authorList>
            <person name="Gilroy R."/>
            <person name="Ravi A."/>
            <person name="Getino M."/>
            <person name="Pursley I."/>
            <person name="Horton D.L."/>
            <person name="Alikhan N.F."/>
            <person name="Baker D."/>
            <person name="Gharbi K."/>
            <person name="Hall N."/>
            <person name="Watson M."/>
            <person name="Adriaenssens E.M."/>
            <person name="Foster-Nyarko E."/>
            <person name="Jarju S."/>
            <person name="Secka A."/>
            <person name="Antonio M."/>
            <person name="Oren A."/>
            <person name="Chaudhuri R.R."/>
            <person name="La Ragione R."/>
            <person name="Hildebrand F."/>
            <person name="Pallen M.J."/>
        </authorList>
    </citation>
    <scope>NUCLEOTIDE SEQUENCE</scope>
    <source>
        <strain evidence="1">Gambia16-554</strain>
    </source>
</reference>
<reference evidence="1" key="2">
    <citation type="submission" date="2021-04" db="EMBL/GenBank/DDBJ databases">
        <authorList>
            <person name="Gilroy R."/>
        </authorList>
    </citation>
    <scope>NUCLEOTIDE SEQUENCE</scope>
    <source>
        <strain evidence="1">Gambia16-554</strain>
    </source>
</reference>
<accession>A0A9D2GPP5</accession>
<dbReference type="Proteomes" id="UP000824115">
    <property type="component" value="Unassembled WGS sequence"/>
</dbReference>
<evidence type="ECO:0000313" key="2">
    <source>
        <dbReference type="Proteomes" id="UP000824115"/>
    </source>
</evidence>